<comment type="caution">
    <text evidence="1">The sequence shown here is derived from an EMBL/GenBank/DDBJ whole genome shotgun (WGS) entry which is preliminary data.</text>
</comment>
<gene>
    <name evidence="1" type="ORF">HMPREF9997_01429</name>
</gene>
<sequence length="70" mass="7591">MAVTARHRAQAAVRDLVEIARTREDNKAKAAVAARVSAIVRTRVDRVAPRLLDAPKVRSVRAAGVVPPRL</sequence>
<accession>L1MGY8</accession>
<dbReference type="AlphaFoldDB" id="L1MGY8"/>
<protein>
    <submittedName>
        <fullName evidence="1">Uncharacterized protein</fullName>
    </submittedName>
</protein>
<evidence type="ECO:0000313" key="2">
    <source>
        <dbReference type="Proteomes" id="UP000010445"/>
    </source>
</evidence>
<dbReference type="Proteomes" id="UP000010445">
    <property type="component" value="Unassembled WGS sequence"/>
</dbReference>
<name>L1MGY8_9CORY</name>
<keyword evidence="2" id="KW-1185">Reference proteome</keyword>
<proteinExistence type="predicted"/>
<evidence type="ECO:0000313" key="1">
    <source>
        <dbReference type="EMBL" id="EKX90214.1"/>
    </source>
</evidence>
<organism evidence="1 2">
    <name type="scientific">Corynebacterium durum F0235</name>
    <dbReference type="NCBI Taxonomy" id="1035195"/>
    <lineage>
        <taxon>Bacteria</taxon>
        <taxon>Bacillati</taxon>
        <taxon>Actinomycetota</taxon>
        <taxon>Actinomycetes</taxon>
        <taxon>Mycobacteriales</taxon>
        <taxon>Corynebacteriaceae</taxon>
        <taxon>Corynebacterium</taxon>
    </lineage>
</organism>
<reference evidence="1 2" key="1">
    <citation type="submission" date="2012-05" db="EMBL/GenBank/DDBJ databases">
        <authorList>
            <person name="Weinstock G."/>
            <person name="Sodergren E."/>
            <person name="Lobos E.A."/>
            <person name="Fulton L."/>
            <person name="Fulton R."/>
            <person name="Courtney L."/>
            <person name="Fronick C."/>
            <person name="O'Laughlin M."/>
            <person name="Godfrey J."/>
            <person name="Wilson R.M."/>
            <person name="Miner T."/>
            <person name="Farmer C."/>
            <person name="Delehaunty K."/>
            <person name="Cordes M."/>
            <person name="Minx P."/>
            <person name="Tomlinson C."/>
            <person name="Chen J."/>
            <person name="Wollam A."/>
            <person name="Pepin K.H."/>
            <person name="Bhonagiri V."/>
            <person name="Zhang X."/>
            <person name="Suruliraj S."/>
            <person name="Warren W."/>
            <person name="Mitreva M."/>
            <person name="Mardis E.R."/>
            <person name="Wilson R.K."/>
        </authorList>
    </citation>
    <scope>NUCLEOTIDE SEQUENCE [LARGE SCALE GENOMIC DNA]</scope>
    <source>
        <strain evidence="1 2">F0235</strain>
    </source>
</reference>
<dbReference type="HOGENOM" id="CLU_2750912_0_0_11"/>
<dbReference type="EMBL" id="AMEM01000018">
    <property type="protein sequence ID" value="EKX90214.1"/>
    <property type="molecule type" value="Genomic_DNA"/>
</dbReference>